<evidence type="ECO:0000256" key="1">
    <source>
        <dbReference type="SAM" id="Phobius"/>
    </source>
</evidence>
<feature type="transmembrane region" description="Helical" evidence="1">
    <location>
        <begin position="77"/>
        <end position="98"/>
    </location>
</feature>
<proteinExistence type="predicted"/>
<reference evidence="2 3" key="1">
    <citation type="submission" date="2024-05" db="EMBL/GenBank/DDBJ databases">
        <title>Sphingomonas sp. HF-S3 16S ribosomal RNA gene Genome sequencing and assembly.</title>
        <authorList>
            <person name="Lee H."/>
        </authorList>
    </citation>
    <scope>NUCLEOTIDE SEQUENCE [LARGE SCALE GENOMIC DNA]</scope>
    <source>
        <strain evidence="2 3">HF-S3</strain>
    </source>
</reference>
<accession>A0ABV0B9U7</accession>
<feature type="transmembrane region" description="Helical" evidence="1">
    <location>
        <begin position="12"/>
        <end position="31"/>
    </location>
</feature>
<evidence type="ECO:0000313" key="2">
    <source>
        <dbReference type="EMBL" id="MEN3748338.1"/>
    </source>
</evidence>
<organism evidence="2 3">
    <name type="scientific">Sphingomonas rustica</name>
    <dbReference type="NCBI Taxonomy" id="3103142"/>
    <lineage>
        <taxon>Bacteria</taxon>
        <taxon>Pseudomonadati</taxon>
        <taxon>Pseudomonadota</taxon>
        <taxon>Alphaproteobacteria</taxon>
        <taxon>Sphingomonadales</taxon>
        <taxon>Sphingomonadaceae</taxon>
        <taxon>Sphingomonas</taxon>
    </lineage>
</organism>
<keyword evidence="1" id="KW-0472">Membrane</keyword>
<keyword evidence="1" id="KW-0812">Transmembrane</keyword>
<name>A0ABV0B9U7_9SPHN</name>
<keyword evidence="1" id="KW-1133">Transmembrane helix</keyword>
<gene>
    <name evidence="2" type="ORF">TPR58_14275</name>
</gene>
<evidence type="ECO:0000313" key="3">
    <source>
        <dbReference type="Proteomes" id="UP001427805"/>
    </source>
</evidence>
<feature type="transmembrane region" description="Helical" evidence="1">
    <location>
        <begin position="43"/>
        <end position="65"/>
    </location>
</feature>
<sequence>MASRNPAQNRYLRRFFPAILLYVGVLFGVSWTVRTWHPTGAGLVILSVLPALPIIGVLVIIGLYLREERDEYLRGRVVTAMLIGLGGVMSVATVLGFLQMNGLLGEISTFWAFPGWCFFWGMAHCAMALRERGSAE</sequence>
<feature type="transmembrane region" description="Helical" evidence="1">
    <location>
        <begin position="110"/>
        <end position="129"/>
    </location>
</feature>
<comment type="caution">
    <text evidence="2">The sequence shown here is derived from an EMBL/GenBank/DDBJ whole genome shotgun (WGS) entry which is preliminary data.</text>
</comment>
<protein>
    <submittedName>
        <fullName evidence="2">Uncharacterized protein</fullName>
    </submittedName>
</protein>
<dbReference type="Proteomes" id="UP001427805">
    <property type="component" value="Unassembled WGS sequence"/>
</dbReference>
<keyword evidence="3" id="KW-1185">Reference proteome</keyword>
<dbReference type="RefSeq" id="WP_346247360.1">
    <property type="nucleotide sequence ID" value="NZ_JBDIZK010000008.1"/>
</dbReference>
<dbReference type="EMBL" id="JBDIZK010000008">
    <property type="protein sequence ID" value="MEN3748338.1"/>
    <property type="molecule type" value="Genomic_DNA"/>
</dbReference>